<organism evidence="1 2">
    <name type="scientific">Paragonimus heterotremus</name>
    <dbReference type="NCBI Taxonomy" id="100268"/>
    <lineage>
        <taxon>Eukaryota</taxon>
        <taxon>Metazoa</taxon>
        <taxon>Spiralia</taxon>
        <taxon>Lophotrochozoa</taxon>
        <taxon>Platyhelminthes</taxon>
        <taxon>Trematoda</taxon>
        <taxon>Digenea</taxon>
        <taxon>Plagiorchiida</taxon>
        <taxon>Troglotremata</taxon>
        <taxon>Troglotrematidae</taxon>
        <taxon>Paragonimus</taxon>
    </lineage>
</organism>
<dbReference type="EMBL" id="LUCH01001799">
    <property type="protein sequence ID" value="KAF5402464.1"/>
    <property type="molecule type" value="Genomic_DNA"/>
</dbReference>
<gene>
    <name evidence="1" type="ORF">PHET_04076</name>
</gene>
<dbReference type="Proteomes" id="UP000748531">
    <property type="component" value="Unassembled WGS sequence"/>
</dbReference>
<evidence type="ECO:0000313" key="1">
    <source>
        <dbReference type="EMBL" id="KAF5402464.1"/>
    </source>
</evidence>
<proteinExistence type="predicted"/>
<sequence>MFKKPSTEYDEGFVEPYVVDVLEPKSWALDSPSEFTREYCQRFTILSGDGISTSPNMPLIENGSVCQSHYATRPPSAPEAIMHFSEYDRRNDPLYTTTVYQESYQREPFSIKRRVRPSGEISSELQQVPTVSTYQCDYQRHL</sequence>
<dbReference type="AlphaFoldDB" id="A0A8J4TMP4"/>
<evidence type="ECO:0000313" key="2">
    <source>
        <dbReference type="Proteomes" id="UP000748531"/>
    </source>
</evidence>
<reference evidence="1" key="1">
    <citation type="submission" date="2019-05" db="EMBL/GenBank/DDBJ databases">
        <title>Annotation for the trematode Paragonimus heterotremus.</title>
        <authorList>
            <person name="Choi Y.-J."/>
        </authorList>
    </citation>
    <scope>NUCLEOTIDE SEQUENCE</scope>
    <source>
        <strain evidence="1">LC</strain>
    </source>
</reference>
<protein>
    <submittedName>
        <fullName evidence="1">Uncharacterized protein</fullName>
    </submittedName>
</protein>
<comment type="caution">
    <text evidence="1">The sequence shown here is derived from an EMBL/GenBank/DDBJ whole genome shotgun (WGS) entry which is preliminary data.</text>
</comment>
<accession>A0A8J4TMP4</accession>
<name>A0A8J4TMP4_9TREM</name>
<dbReference type="OrthoDB" id="6244594at2759"/>
<keyword evidence="2" id="KW-1185">Reference proteome</keyword>